<keyword evidence="3" id="KW-1185">Reference proteome</keyword>
<gene>
    <name evidence="2" type="ORF">PP769_13215</name>
</gene>
<proteinExistence type="predicted"/>
<organism evidence="2 3">
    <name type="scientific">Candidatus Nitrospira allomarina</name>
    <dbReference type="NCBI Taxonomy" id="3020900"/>
    <lineage>
        <taxon>Bacteria</taxon>
        <taxon>Pseudomonadati</taxon>
        <taxon>Nitrospirota</taxon>
        <taxon>Nitrospiria</taxon>
        <taxon>Nitrospirales</taxon>
        <taxon>Nitrospiraceae</taxon>
        <taxon>Nitrospira</taxon>
    </lineage>
</organism>
<dbReference type="Gene3D" id="3.30.70.1430">
    <property type="entry name" value="Multidrug efflux transporter AcrB pore domain"/>
    <property type="match status" value="2"/>
</dbReference>
<feature type="transmembrane region" description="Helical" evidence="1">
    <location>
        <begin position="456"/>
        <end position="478"/>
    </location>
</feature>
<dbReference type="GO" id="GO:0042910">
    <property type="term" value="F:xenobiotic transmembrane transporter activity"/>
    <property type="evidence" value="ECO:0007669"/>
    <property type="project" value="TreeGrafter"/>
</dbReference>
<dbReference type="Proteomes" id="UP001302719">
    <property type="component" value="Chromosome"/>
</dbReference>
<feature type="transmembrane region" description="Helical" evidence="1">
    <location>
        <begin position="428"/>
        <end position="450"/>
    </location>
</feature>
<dbReference type="GO" id="GO:0005886">
    <property type="term" value="C:plasma membrane"/>
    <property type="evidence" value="ECO:0007669"/>
    <property type="project" value="TreeGrafter"/>
</dbReference>
<dbReference type="Gene3D" id="3.30.70.1440">
    <property type="entry name" value="Multidrug efflux transporter AcrB pore domain"/>
    <property type="match status" value="1"/>
</dbReference>
<keyword evidence="1" id="KW-0472">Membrane</keyword>
<dbReference type="SUPFAM" id="SSF82714">
    <property type="entry name" value="Multidrug efflux transporter AcrB TolC docking domain, DN and DC subdomains"/>
    <property type="match status" value="1"/>
</dbReference>
<protein>
    <submittedName>
        <fullName evidence="2">Efflux RND transporter permease subunit</fullName>
    </submittedName>
</protein>
<evidence type="ECO:0000256" key="1">
    <source>
        <dbReference type="SAM" id="Phobius"/>
    </source>
</evidence>
<feature type="transmembrane region" description="Helical" evidence="1">
    <location>
        <begin position="544"/>
        <end position="562"/>
    </location>
</feature>
<dbReference type="Gene3D" id="3.30.2090.10">
    <property type="entry name" value="Multidrug efflux transporter AcrB TolC docking domain, DN and DC subdomains"/>
    <property type="match status" value="2"/>
</dbReference>
<dbReference type="AlphaFoldDB" id="A0AA96G9K1"/>
<dbReference type="SUPFAM" id="SSF82693">
    <property type="entry name" value="Multidrug efflux transporter AcrB pore domain, PN1, PN2, PC1 and PC2 subdomains"/>
    <property type="match status" value="2"/>
</dbReference>
<dbReference type="InterPro" id="IPR027463">
    <property type="entry name" value="AcrB_DN_DC_subdom"/>
</dbReference>
<dbReference type="Gene3D" id="1.20.1640.10">
    <property type="entry name" value="Multidrug efflux transporter AcrB transmembrane domain"/>
    <property type="match status" value="2"/>
</dbReference>
<name>A0AA96G9K1_9BACT</name>
<accession>A0AA96G9K1</accession>
<dbReference type="KEGG" id="nall:PP769_13215"/>
<dbReference type="InterPro" id="IPR001036">
    <property type="entry name" value="Acrflvin-R"/>
</dbReference>
<dbReference type="PANTHER" id="PTHR32063:SF8">
    <property type="entry name" value="CATION EFFLUX PROTEIN"/>
    <property type="match status" value="1"/>
</dbReference>
<sequence>MNQLVLIALRRPLTFVVLAILIVIFGTKSVLQTPTDVFPNIKIPVISVVWSYAGLLPSDVSGRITFYFERALTSTVEGIKKIDSKSYFGISIINIFLQDGVNLAGAEAEVAAISQTVVKALPPDISPPMIMRLEASSVPVAMLQVTSDTLTPAELYNLAFTQIRPLLVTIPGAILPHPYGGQPKQLLVSLDQQKLLARGLTPADIFHAFDRQNKVLPAGDQKIKTTDWMVQTNAMPLQVEDFNNIPIKRDGNAFIYMRDVANVTLAGPPQTNAVLVEGKQAVTLVVMKSGEASTLEVVDGVKKAIPRIEKIVPKGVEVKILNDASLFVKESIADVVKEMATASTLVALIVLLLLGSWRPTVIIATSIPLSILSALIGLNLSGESLNLMTLGGLALAVGILVDDATVMIENIDTHLAMGKPLDEAIVDAANQIIVPTLVATLSIAIVWLPLFELSGVSGWLFAPMAKAIIFAMLSSFILSRTLVPTMAKYILADHHEAAEEGGDVDPDKRRSFFVRFQQGFERGFDRFRERYNARLEQAIAHRRTFVVISLSLALVSLSLFYFNGRDFFPEVKSGTMQMHMRAPLGTRIEVSSRLSSLVSKDIAQMLPGQVEGVVSNCGLPVGPHNLAFIPTPTIGSQDCDLTIDLKNEKSPVWDYRRILRKGLRERYPGTEFTFQPADLTAKILNFGSPAPIDVQINGMEMYANYEFARKLAGELRKIPGASDVTIQQTMRTPTLFVEGQRTFGLGTNLSEGEIADNLLLSTSGSQQIDQQYWLNHKTGISYQINIYTPQPQLTSIKNLMTVPVDQNNLDSSQDNVQLLGNVTTHSMIGTPGLISHANIMPLFNIYVSAEGRDLGGVLADVEKAAKDLENELPRSAALEIHGQAETMYEAYVELIVGLIFAVVLVYLLIVVNFQSWLDPFIIITALPGALAGIAWALFLTHTNISVPALTGAIMTMGTATANSILIVSYARERLEMHGDAIMAAVEAGKARIRPVLMTASAMIIGMLPMSMGNSPNAPLGRAVIGGLMVATVFTLFFVPCVYAIIYNRRGSGQKASE</sequence>
<dbReference type="EMBL" id="CP116967">
    <property type="protein sequence ID" value="WNM56932.1"/>
    <property type="molecule type" value="Genomic_DNA"/>
</dbReference>
<feature type="transmembrane region" description="Helical" evidence="1">
    <location>
        <begin position="944"/>
        <end position="970"/>
    </location>
</feature>
<dbReference type="Pfam" id="PF00873">
    <property type="entry name" value="ACR_tran"/>
    <property type="match status" value="1"/>
</dbReference>
<evidence type="ECO:0000313" key="3">
    <source>
        <dbReference type="Proteomes" id="UP001302719"/>
    </source>
</evidence>
<keyword evidence="1" id="KW-1133">Transmembrane helix</keyword>
<dbReference type="PANTHER" id="PTHR32063">
    <property type="match status" value="1"/>
</dbReference>
<feature type="transmembrane region" description="Helical" evidence="1">
    <location>
        <begin position="920"/>
        <end position="938"/>
    </location>
</feature>
<dbReference type="RefSeq" id="WP_312640862.1">
    <property type="nucleotide sequence ID" value="NZ_CP116967.1"/>
</dbReference>
<dbReference type="Gene3D" id="3.30.70.1320">
    <property type="entry name" value="Multidrug efflux transporter AcrB pore domain like"/>
    <property type="match status" value="1"/>
</dbReference>
<feature type="transmembrane region" description="Helical" evidence="1">
    <location>
        <begin position="361"/>
        <end position="381"/>
    </location>
</feature>
<feature type="transmembrane region" description="Helical" evidence="1">
    <location>
        <begin position="1023"/>
        <end position="1045"/>
    </location>
</feature>
<dbReference type="SUPFAM" id="SSF82866">
    <property type="entry name" value="Multidrug efflux transporter AcrB transmembrane domain"/>
    <property type="match status" value="2"/>
</dbReference>
<feature type="transmembrane region" description="Helical" evidence="1">
    <location>
        <begin position="991"/>
        <end position="1011"/>
    </location>
</feature>
<evidence type="ECO:0000313" key="2">
    <source>
        <dbReference type="EMBL" id="WNM56932.1"/>
    </source>
</evidence>
<keyword evidence="1" id="KW-0812">Transmembrane</keyword>
<feature type="transmembrane region" description="Helical" evidence="1">
    <location>
        <begin position="12"/>
        <end position="31"/>
    </location>
</feature>
<feature type="transmembrane region" description="Helical" evidence="1">
    <location>
        <begin position="890"/>
        <end position="913"/>
    </location>
</feature>
<reference evidence="2 3" key="1">
    <citation type="submission" date="2023-01" db="EMBL/GenBank/DDBJ databases">
        <title>Cultivation and genomic characterization of new, ubiquitous marine nitrite-oxidizing bacteria from the Nitrospirales.</title>
        <authorList>
            <person name="Mueller A.J."/>
            <person name="Daebeler A."/>
            <person name="Herbold C.W."/>
            <person name="Kirkegaard R.H."/>
            <person name="Daims H."/>
        </authorList>
    </citation>
    <scope>NUCLEOTIDE SEQUENCE [LARGE SCALE GENOMIC DNA]</scope>
    <source>
        <strain evidence="2 3">VA</strain>
    </source>
</reference>
<dbReference type="PRINTS" id="PR00702">
    <property type="entry name" value="ACRIFLAVINRP"/>
</dbReference>